<feature type="region of interest" description="Disordered" evidence="1">
    <location>
        <begin position="352"/>
        <end position="404"/>
    </location>
</feature>
<name>A0AAD5RJ48_9PEZI</name>
<proteinExistence type="predicted"/>
<feature type="compositionally biased region" description="Basic and acidic residues" evidence="1">
    <location>
        <begin position="360"/>
        <end position="369"/>
    </location>
</feature>
<sequence>MTFHNGGRHSAESRRKPWEGHDLKEPAESCGDLLATAREAKNVWTVKEAGPVDRLWIFLKEPIINIAETEEFRNTPFGLHIYMVGQSEITSSPTIIFSSPSVQGCRKFIRAVRQTGILRGYPQIKLGSTSSPTPLRSNGTGSRPPLSSPQASSTSTESESQNPSGSPHANPKLLSSREGYSLDSTGTGNQDAKGSGTVSGPAFVIPQCPQERSPKMEFPKERAPKVECLTVSLTNRLQKLTTRCSSISERSSRNELNIFCSEYSSPATSTQFSGDMHAVQFGQTAEQCHDAGSFPPFQESVGSGGSEFDSASEYESTSECGCSEDSSPLDPDDPVQQEMGAIVNKLLTAFSSPNRAHTPHHGESGRGPETRSSLSYSNPGPSYQPHKRKPESNGPDEQNGEDGTAGIATKKRKIDHLPKQLLACPFFKMDPIAWADCHKDTLKEIKRVKEHLYRKHMKPRRCPRCQEKFPKVSPYNAHVREGKCGLREEAVDVGIDEDQKMRLHKRAPKGTDEKRQWYLIWEIAFPLIPPPESPYLDAILREQLLGFQERIRNRGPPLILRHLRGAGHDIGSLTEDQLRNAVSAATAELSREMHEQSTGRLPEAEPEPEPEPEPMALPTLAFSPADSSLTPTTPLQLEPTGHLSAGGGEMGAHGPGVDDYGFGHAGNTYSLGFEVGASNASLPDQLQQTWALGGW</sequence>
<keyword evidence="3" id="KW-1185">Reference proteome</keyword>
<feature type="region of interest" description="Disordered" evidence="1">
    <location>
        <begin position="123"/>
        <end position="219"/>
    </location>
</feature>
<evidence type="ECO:0008006" key="4">
    <source>
        <dbReference type="Google" id="ProtNLM"/>
    </source>
</evidence>
<evidence type="ECO:0000256" key="1">
    <source>
        <dbReference type="SAM" id="MobiDB-lite"/>
    </source>
</evidence>
<reference evidence="2" key="1">
    <citation type="submission" date="2022-07" db="EMBL/GenBank/DDBJ databases">
        <title>Draft genome sequence of Zalerion maritima ATCC 34329, a (micro)plastics degrading marine fungus.</title>
        <authorList>
            <person name="Paco A."/>
            <person name="Goncalves M.F.M."/>
            <person name="Rocha-Santos T.A.P."/>
            <person name="Alves A."/>
        </authorList>
    </citation>
    <scope>NUCLEOTIDE SEQUENCE</scope>
    <source>
        <strain evidence="2">ATCC 34329</strain>
    </source>
</reference>
<gene>
    <name evidence="2" type="ORF">MKZ38_007222</name>
</gene>
<protein>
    <recommendedName>
        <fullName evidence="4">C2H2-type domain-containing protein</fullName>
    </recommendedName>
</protein>
<evidence type="ECO:0000313" key="2">
    <source>
        <dbReference type="EMBL" id="KAJ2894793.1"/>
    </source>
</evidence>
<dbReference type="Proteomes" id="UP001201980">
    <property type="component" value="Unassembled WGS sequence"/>
</dbReference>
<dbReference type="PANTHER" id="PTHR38166">
    <property type="entry name" value="C2H2-TYPE DOMAIN-CONTAINING PROTEIN-RELATED"/>
    <property type="match status" value="1"/>
</dbReference>
<evidence type="ECO:0000313" key="3">
    <source>
        <dbReference type="Proteomes" id="UP001201980"/>
    </source>
</evidence>
<feature type="compositionally biased region" description="Low complexity" evidence="1">
    <location>
        <begin position="629"/>
        <end position="640"/>
    </location>
</feature>
<dbReference type="AlphaFoldDB" id="A0AAD5RJ48"/>
<feature type="region of interest" description="Disordered" evidence="1">
    <location>
        <begin position="289"/>
        <end position="335"/>
    </location>
</feature>
<dbReference type="EMBL" id="JAKWBI020000456">
    <property type="protein sequence ID" value="KAJ2894793.1"/>
    <property type="molecule type" value="Genomic_DNA"/>
</dbReference>
<feature type="region of interest" description="Disordered" evidence="1">
    <location>
        <begin position="584"/>
        <end position="655"/>
    </location>
</feature>
<feature type="compositionally biased region" description="Basic and acidic residues" evidence="1">
    <location>
        <begin position="9"/>
        <end position="24"/>
    </location>
</feature>
<organism evidence="2 3">
    <name type="scientific">Zalerion maritima</name>
    <dbReference type="NCBI Taxonomy" id="339359"/>
    <lineage>
        <taxon>Eukaryota</taxon>
        <taxon>Fungi</taxon>
        <taxon>Dikarya</taxon>
        <taxon>Ascomycota</taxon>
        <taxon>Pezizomycotina</taxon>
        <taxon>Sordariomycetes</taxon>
        <taxon>Lulworthiomycetidae</taxon>
        <taxon>Lulworthiales</taxon>
        <taxon>Lulworthiaceae</taxon>
        <taxon>Zalerion</taxon>
    </lineage>
</organism>
<feature type="region of interest" description="Disordered" evidence="1">
    <location>
        <begin position="1"/>
        <end position="24"/>
    </location>
</feature>
<accession>A0AAD5RJ48</accession>
<feature type="compositionally biased region" description="Gly residues" evidence="1">
    <location>
        <begin position="644"/>
        <end position="654"/>
    </location>
</feature>
<dbReference type="PANTHER" id="PTHR38166:SF1">
    <property type="entry name" value="C2H2-TYPE DOMAIN-CONTAINING PROTEIN"/>
    <property type="match status" value="1"/>
</dbReference>
<feature type="compositionally biased region" description="Low complexity" evidence="1">
    <location>
        <begin position="148"/>
        <end position="164"/>
    </location>
</feature>
<feature type="compositionally biased region" description="Polar residues" evidence="1">
    <location>
        <begin position="182"/>
        <end position="198"/>
    </location>
</feature>
<feature type="compositionally biased region" description="Polar residues" evidence="1">
    <location>
        <begin position="126"/>
        <end position="141"/>
    </location>
</feature>
<comment type="caution">
    <text evidence="2">The sequence shown here is derived from an EMBL/GenBank/DDBJ whole genome shotgun (WGS) entry which is preliminary data.</text>
</comment>
<feature type="compositionally biased region" description="Polar residues" evidence="1">
    <location>
        <begin position="370"/>
        <end position="381"/>
    </location>
</feature>